<comment type="caution">
    <text evidence="1">The sequence shown here is derived from an EMBL/GenBank/DDBJ whole genome shotgun (WGS) entry which is preliminary data.</text>
</comment>
<evidence type="ECO:0000313" key="2">
    <source>
        <dbReference type="Proteomes" id="UP000828390"/>
    </source>
</evidence>
<keyword evidence="2" id="KW-1185">Reference proteome</keyword>
<sequence length="287" mass="33646">MWMPLNKTKSLIIIAAHRYNLGRCSVERWSKLNDQLLELAVQSNGSERVNHKNVFAGASRYDYEYLKHYTGLKDSVQLISSFSGFYTGGNKYKPTEPEILVLSLRDTFMPTLTNMTDIRIYSLYEKYKRNELSDLVKHKAIIYIPYAVMSFKHTEFYSLNIPLFMPSAKYFRNNGGFGSNRTSTSWPHCDNDPDLWWKMPSHPSSPHTYNPNAEFAKDAEAEMYWLQFSDFYDWPHIQYFDAVDELHRVLFTADFQAIHEAMTAENDIRKKELLEKWCTIIPQIKKG</sequence>
<protein>
    <submittedName>
        <fullName evidence="1">Uncharacterized protein</fullName>
    </submittedName>
</protein>
<gene>
    <name evidence="1" type="ORF">DPMN_123630</name>
</gene>
<dbReference type="Proteomes" id="UP000828390">
    <property type="component" value="Unassembled WGS sequence"/>
</dbReference>
<proteinExistence type="predicted"/>
<accession>A0A9D4GRZ1</accession>
<dbReference type="AlphaFoldDB" id="A0A9D4GRZ1"/>
<reference evidence="1" key="1">
    <citation type="journal article" date="2019" name="bioRxiv">
        <title>The Genome of the Zebra Mussel, Dreissena polymorpha: A Resource for Invasive Species Research.</title>
        <authorList>
            <person name="McCartney M.A."/>
            <person name="Auch B."/>
            <person name="Kono T."/>
            <person name="Mallez S."/>
            <person name="Zhang Y."/>
            <person name="Obille A."/>
            <person name="Becker A."/>
            <person name="Abrahante J.E."/>
            <person name="Garbe J."/>
            <person name="Badalamenti J.P."/>
            <person name="Herman A."/>
            <person name="Mangelson H."/>
            <person name="Liachko I."/>
            <person name="Sullivan S."/>
            <person name="Sone E.D."/>
            <person name="Koren S."/>
            <person name="Silverstein K.A.T."/>
            <person name="Beckman K.B."/>
            <person name="Gohl D.M."/>
        </authorList>
    </citation>
    <scope>NUCLEOTIDE SEQUENCE</scope>
    <source>
        <strain evidence="1">Duluth1</strain>
        <tissue evidence="1">Whole animal</tissue>
    </source>
</reference>
<name>A0A9D4GRZ1_DREPO</name>
<dbReference type="EMBL" id="JAIWYP010000005">
    <property type="protein sequence ID" value="KAH3821862.1"/>
    <property type="molecule type" value="Genomic_DNA"/>
</dbReference>
<organism evidence="1 2">
    <name type="scientific">Dreissena polymorpha</name>
    <name type="common">Zebra mussel</name>
    <name type="synonym">Mytilus polymorpha</name>
    <dbReference type="NCBI Taxonomy" id="45954"/>
    <lineage>
        <taxon>Eukaryota</taxon>
        <taxon>Metazoa</taxon>
        <taxon>Spiralia</taxon>
        <taxon>Lophotrochozoa</taxon>
        <taxon>Mollusca</taxon>
        <taxon>Bivalvia</taxon>
        <taxon>Autobranchia</taxon>
        <taxon>Heteroconchia</taxon>
        <taxon>Euheterodonta</taxon>
        <taxon>Imparidentia</taxon>
        <taxon>Neoheterodontei</taxon>
        <taxon>Myida</taxon>
        <taxon>Dreissenoidea</taxon>
        <taxon>Dreissenidae</taxon>
        <taxon>Dreissena</taxon>
    </lineage>
</organism>
<reference evidence="1" key="2">
    <citation type="submission" date="2020-11" db="EMBL/GenBank/DDBJ databases">
        <authorList>
            <person name="McCartney M.A."/>
            <person name="Auch B."/>
            <person name="Kono T."/>
            <person name="Mallez S."/>
            <person name="Becker A."/>
            <person name="Gohl D.M."/>
            <person name="Silverstein K.A.T."/>
            <person name="Koren S."/>
            <person name="Bechman K.B."/>
            <person name="Herman A."/>
            <person name="Abrahante J.E."/>
            <person name="Garbe J."/>
        </authorList>
    </citation>
    <scope>NUCLEOTIDE SEQUENCE</scope>
    <source>
        <strain evidence="1">Duluth1</strain>
        <tissue evidence="1">Whole animal</tissue>
    </source>
</reference>
<evidence type="ECO:0000313" key="1">
    <source>
        <dbReference type="EMBL" id="KAH3821862.1"/>
    </source>
</evidence>